<gene>
    <name evidence="2" type="ORF">GO608_17720</name>
</gene>
<dbReference type="Pfam" id="PF00149">
    <property type="entry name" value="Metallophos"/>
    <property type="match status" value="1"/>
</dbReference>
<dbReference type="InterPro" id="IPR029052">
    <property type="entry name" value="Metallo-depent_PP-like"/>
</dbReference>
<dbReference type="EMBL" id="WTVH01000049">
    <property type="protein sequence ID" value="NMF95150.1"/>
    <property type="molecule type" value="Genomic_DNA"/>
</dbReference>
<dbReference type="PANTHER" id="PTHR37844:SF2">
    <property type="entry name" value="SER_THR PROTEIN PHOSPHATASE SUPERFAMILY (AFU_ORTHOLOGUE AFUA_1G14840)"/>
    <property type="match status" value="1"/>
</dbReference>
<dbReference type="SUPFAM" id="SSF56300">
    <property type="entry name" value="Metallo-dependent phosphatases"/>
    <property type="match status" value="1"/>
</dbReference>
<keyword evidence="3" id="KW-1185">Reference proteome</keyword>
<proteinExistence type="predicted"/>
<sequence length="255" mass="27937">MKIQILSDLHLNVAEMAPPLTDADIVILAGDIARPERAIAWARQFPQPVVYIPGNHEYYGGSLSGVGQKLRAAAEGSNVRILDCSGGVFGRVRILGCTLWSDFRLFAEAERQQQSRAEATRLMYDFSRVRIDDDAPDLFTPALSAELFDRASAWLRTTLQAPHDGTTVVVTHHAPCTRSVHPKYADSPITPAFVSDLDELVAASGAALWIHGHVHDSHDYRIGVTRVLCNPRGYGKDGVNENPRFDPALTVIVDG</sequence>
<evidence type="ECO:0000313" key="3">
    <source>
        <dbReference type="Proteomes" id="UP000601990"/>
    </source>
</evidence>
<organism evidence="2 3">
    <name type="scientific">Aromatoleum buckelii</name>
    <dbReference type="NCBI Taxonomy" id="200254"/>
    <lineage>
        <taxon>Bacteria</taxon>
        <taxon>Pseudomonadati</taxon>
        <taxon>Pseudomonadota</taxon>
        <taxon>Betaproteobacteria</taxon>
        <taxon>Rhodocyclales</taxon>
        <taxon>Rhodocyclaceae</taxon>
        <taxon>Aromatoleum</taxon>
    </lineage>
</organism>
<comment type="caution">
    <text evidence="2">The sequence shown here is derived from an EMBL/GenBank/DDBJ whole genome shotgun (WGS) entry which is preliminary data.</text>
</comment>
<name>A0ABX1N7C9_9RHOO</name>
<evidence type="ECO:0000259" key="1">
    <source>
        <dbReference type="Pfam" id="PF00149"/>
    </source>
</evidence>
<protein>
    <submittedName>
        <fullName evidence="2">Metallophosphoesterase</fullName>
    </submittedName>
</protein>
<reference evidence="2" key="1">
    <citation type="submission" date="2019-12" db="EMBL/GenBank/DDBJ databases">
        <title>Comparative genomics gives insights into the taxonomy of the Azoarcus-Aromatoleum group and reveals separate origins of nif in the plant-associated Azoarcus and non-plant-associated Aromatoleum sub-groups.</title>
        <authorList>
            <person name="Lafos M."/>
            <person name="Maluk M."/>
            <person name="Batista M."/>
            <person name="Junghare M."/>
            <person name="Carmona M."/>
            <person name="Faoro H."/>
            <person name="Cruz L.M."/>
            <person name="Battistoni F."/>
            <person name="De Souza E."/>
            <person name="Pedrosa F."/>
            <person name="Chen W.-M."/>
            <person name="Poole P.S."/>
            <person name="Dixon R.A."/>
            <person name="James E.K."/>
        </authorList>
    </citation>
    <scope>NUCLEOTIDE SEQUENCE</scope>
    <source>
        <strain evidence="2">U120</strain>
    </source>
</reference>
<accession>A0ABX1N7C9</accession>
<feature type="domain" description="Calcineurin-like phosphoesterase" evidence="1">
    <location>
        <begin position="1"/>
        <end position="216"/>
    </location>
</feature>
<dbReference type="Proteomes" id="UP000601990">
    <property type="component" value="Unassembled WGS sequence"/>
</dbReference>
<dbReference type="Gene3D" id="3.60.21.10">
    <property type="match status" value="2"/>
</dbReference>
<dbReference type="InterPro" id="IPR004843">
    <property type="entry name" value="Calcineurin-like_PHP"/>
</dbReference>
<dbReference type="PANTHER" id="PTHR37844">
    <property type="entry name" value="SER/THR PROTEIN PHOSPHATASE SUPERFAMILY (AFU_ORTHOLOGUE AFUA_1G14840)"/>
    <property type="match status" value="1"/>
</dbReference>
<evidence type="ECO:0000313" key="2">
    <source>
        <dbReference type="EMBL" id="NMF95150.1"/>
    </source>
</evidence>
<dbReference type="RefSeq" id="WP_169200352.1">
    <property type="nucleotide sequence ID" value="NZ_WTVH02000010.1"/>
</dbReference>